<name>A0ABN3TQZ3_9ACTN</name>
<keyword evidence="5" id="KW-0012">Acyltransferase</keyword>
<dbReference type="RefSeq" id="WP_344435739.1">
    <property type="nucleotide sequence ID" value="NZ_BAAASL010000010.1"/>
</dbReference>
<keyword evidence="3 7" id="KW-0133">Cell shape</keyword>
<gene>
    <name evidence="10" type="ORF">GCM10010315_30100</name>
</gene>
<dbReference type="Pfam" id="PF03734">
    <property type="entry name" value="YkuD"/>
    <property type="match status" value="1"/>
</dbReference>
<accession>A0ABN3TQZ3</accession>
<protein>
    <submittedName>
        <fullName evidence="10">Ig-like domain-containing protein</fullName>
    </submittedName>
</protein>
<dbReference type="CDD" id="cd13432">
    <property type="entry name" value="LDT_IgD_like_2"/>
    <property type="match status" value="1"/>
</dbReference>
<dbReference type="Gene3D" id="2.40.440.10">
    <property type="entry name" value="L,D-transpeptidase catalytic domain-like"/>
    <property type="match status" value="1"/>
</dbReference>
<reference evidence="10 11" key="1">
    <citation type="journal article" date="2019" name="Int. J. Syst. Evol. Microbiol.">
        <title>The Global Catalogue of Microorganisms (GCM) 10K type strain sequencing project: providing services to taxonomists for standard genome sequencing and annotation.</title>
        <authorList>
            <consortium name="The Broad Institute Genomics Platform"/>
            <consortium name="The Broad Institute Genome Sequencing Center for Infectious Disease"/>
            <person name="Wu L."/>
            <person name="Ma J."/>
        </authorList>
    </citation>
    <scope>NUCLEOTIDE SEQUENCE [LARGE SCALE GENOMIC DNA]</scope>
    <source>
        <strain evidence="10 11">JCM 4542</strain>
    </source>
</reference>
<dbReference type="EMBL" id="BAAASL010000010">
    <property type="protein sequence ID" value="GAA2717273.1"/>
    <property type="molecule type" value="Genomic_DNA"/>
</dbReference>
<dbReference type="Gene3D" id="2.60.40.3710">
    <property type="match status" value="1"/>
</dbReference>
<keyword evidence="11" id="KW-1185">Reference proteome</keyword>
<dbReference type="PROSITE" id="PS52029">
    <property type="entry name" value="LD_TPASE"/>
    <property type="match status" value="1"/>
</dbReference>
<keyword evidence="4 7" id="KW-0573">Peptidoglycan synthesis</keyword>
<dbReference type="InterPro" id="IPR041280">
    <property type="entry name" value="Big_10"/>
</dbReference>
<feature type="active site" description="Proton donor/acceptor" evidence="7">
    <location>
        <position position="321"/>
    </location>
</feature>
<feature type="domain" description="L,D-TPase catalytic" evidence="9">
    <location>
        <begin position="241"/>
        <end position="371"/>
    </location>
</feature>
<dbReference type="Pfam" id="PF17964">
    <property type="entry name" value="Big_10"/>
    <property type="match status" value="1"/>
</dbReference>
<evidence type="ECO:0000256" key="7">
    <source>
        <dbReference type="PROSITE-ProRule" id="PRU01373"/>
    </source>
</evidence>
<dbReference type="PANTHER" id="PTHR30582:SF2">
    <property type="entry name" value="L,D-TRANSPEPTIDASE YCIB-RELATED"/>
    <property type="match status" value="1"/>
</dbReference>
<dbReference type="PANTHER" id="PTHR30582">
    <property type="entry name" value="L,D-TRANSPEPTIDASE"/>
    <property type="match status" value="1"/>
</dbReference>
<dbReference type="Proteomes" id="UP001500886">
    <property type="component" value="Unassembled WGS sequence"/>
</dbReference>
<feature type="chain" id="PRO_5047198632" evidence="8">
    <location>
        <begin position="28"/>
        <end position="407"/>
    </location>
</feature>
<dbReference type="InterPro" id="IPR005490">
    <property type="entry name" value="LD_TPept_cat_dom"/>
</dbReference>
<proteinExistence type="predicted"/>
<dbReference type="CDD" id="cd16913">
    <property type="entry name" value="YkuD_like"/>
    <property type="match status" value="1"/>
</dbReference>
<feature type="signal peptide" evidence="8">
    <location>
        <begin position="1"/>
        <end position="27"/>
    </location>
</feature>
<evidence type="ECO:0000256" key="8">
    <source>
        <dbReference type="SAM" id="SignalP"/>
    </source>
</evidence>
<evidence type="ECO:0000256" key="4">
    <source>
        <dbReference type="ARBA" id="ARBA00022984"/>
    </source>
</evidence>
<evidence type="ECO:0000256" key="6">
    <source>
        <dbReference type="ARBA" id="ARBA00023316"/>
    </source>
</evidence>
<organism evidence="10 11">
    <name type="scientific">Streptomyces luteosporeus</name>
    <dbReference type="NCBI Taxonomy" id="173856"/>
    <lineage>
        <taxon>Bacteria</taxon>
        <taxon>Bacillati</taxon>
        <taxon>Actinomycetota</taxon>
        <taxon>Actinomycetes</taxon>
        <taxon>Kitasatosporales</taxon>
        <taxon>Streptomycetaceae</taxon>
        <taxon>Streptomyces</taxon>
    </lineage>
</organism>
<dbReference type="PROSITE" id="PS51257">
    <property type="entry name" value="PROKAR_LIPOPROTEIN"/>
    <property type="match status" value="1"/>
</dbReference>
<evidence type="ECO:0000256" key="5">
    <source>
        <dbReference type="ARBA" id="ARBA00023315"/>
    </source>
</evidence>
<evidence type="ECO:0000256" key="1">
    <source>
        <dbReference type="ARBA" id="ARBA00004752"/>
    </source>
</evidence>
<evidence type="ECO:0000256" key="3">
    <source>
        <dbReference type="ARBA" id="ARBA00022960"/>
    </source>
</evidence>
<keyword evidence="2" id="KW-0808">Transferase</keyword>
<evidence type="ECO:0000313" key="10">
    <source>
        <dbReference type="EMBL" id="GAA2717273.1"/>
    </source>
</evidence>
<feature type="active site" description="Nucleophile" evidence="7">
    <location>
        <position position="340"/>
    </location>
</feature>
<sequence length="407" mass="43520">MTLALTRAARGLALPALLAALAGCATVTPKTALMDDARPATRELLRISPHDRARGVLAGDPFEVRAPRGRLTQVTVTEVRDGVSRPVAGAVSADGHAWRPAAPRLDLAARYTVDAVAVDATGRRTARHTTFTTYVPEHRFVGYFAPEPGSTVGTGMIVSFGFSRPVTDRAAVERAIRVTSRPPVEVVGHWFGPSRLDFRPRTYWRPGTQVTLDLRLRDVRAARGVYGIQRKTVAFTIGRSQVSRVDATAHTMRVVRDGRTVATVPVTTGAAGTDTYSGRMVVTDKFPVTRMNGDTVGFGGEYDISDVPHALRLTGSGTFLHGNYWAPPDAFGARNTSHGCIGLRDVQGGGADTPAGWFYASTLVGDVVEVVGSPERVVAPDNGLGGWNLTWEQWRAGSALGPRIAGD</sequence>
<dbReference type="SUPFAM" id="SSF141523">
    <property type="entry name" value="L,D-transpeptidase catalytic domain-like"/>
    <property type="match status" value="1"/>
</dbReference>
<comment type="pathway">
    <text evidence="1 7">Cell wall biogenesis; peptidoglycan biosynthesis.</text>
</comment>
<dbReference type="InterPro" id="IPR038063">
    <property type="entry name" value="Transpep_catalytic_dom"/>
</dbReference>
<keyword evidence="8" id="KW-0732">Signal</keyword>
<evidence type="ECO:0000313" key="11">
    <source>
        <dbReference type="Proteomes" id="UP001500886"/>
    </source>
</evidence>
<keyword evidence="6 7" id="KW-0961">Cell wall biogenesis/degradation</keyword>
<comment type="caution">
    <text evidence="10">The sequence shown here is derived from an EMBL/GenBank/DDBJ whole genome shotgun (WGS) entry which is preliminary data.</text>
</comment>
<dbReference type="Gene3D" id="2.60.40.3780">
    <property type="match status" value="1"/>
</dbReference>
<evidence type="ECO:0000256" key="2">
    <source>
        <dbReference type="ARBA" id="ARBA00022679"/>
    </source>
</evidence>
<dbReference type="InterPro" id="IPR050979">
    <property type="entry name" value="LD-transpeptidase"/>
</dbReference>
<evidence type="ECO:0000259" key="9">
    <source>
        <dbReference type="PROSITE" id="PS52029"/>
    </source>
</evidence>